<reference evidence="3" key="1">
    <citation type="submission" date="2017-02" db="UniProtKB">
        <authorList>
            <consortium name="WormBaseParasite"/>
        </authorList>
    </citation>
    <scope>IDENTIFICATION</scope>
</reference>
<keyword evidence="2" id="KW-1185">Reference proteome</keyword>
<dbReference type="Proteomes" id="UP000271162">
    <property type="component" value="Unassembled WGS sequence"/>
</dbReference>
<dbReference type="WBParaSite" id="NBR_0001763901-mRNA-1">
    <property type="protein sequence ID" value="NBR_0001763901-mRNA-1"/>
    <property type="gene ID" value="NBR_0001763901"/>
</dbReference>
<evidence type="ECO:0000313" key="3">
    <source>
        <dbReference type="WBParaSite" id="NBR_0001763901-mRNA-1"/>
    </source>
</evidence>
<proteinExistence type="predicted"/>
<evidence type="ECO:0000313" key="1">
    <source>
        <dbReference type="EMBL" id="VDL81297.1"/>
    </source>
</evidence>
<accession>A0A0N4YKQ3</accession>
<reference evidence="1 2" key="2">
    <citation type="submission" date="2018-11" db="EMBL/GenBank/DDBJ databases">
        <authorList>
            <consortium name="Pathogen Informatics"/>
        </authorList>
    </citation>
    <scope>NUCLEOTIDE SEQUENCE [LARGE SCALE GENOMIC DNA]</scope>
</reference>
<name>A0A0N4YKQ3_NIPBR</name>
<dbReference type="AlphaFoldDB" id="A0A0N4YKQ3"/>
<protein>
    <submittedName>
        <fullName evidence="1 3">Uncharacterized protein</fullName>
    </submittedName>
</protein>
<organism evidence="3">
    <name type="scientific">Nippostrongylus brasiliensis</name>
    <name type="common">Rat hookworm</name>
    <dbReference type="NCBI Taxonomy" id="27835"/>
    <lineage>
        <taxon>Eukaryota</taxon>
        <taxon>Metazoa</taxon>
        <taxon>Ecdysozoa</taxon>
        <taxon>Nematoda</taxon>
        <taxon>Chromadorea</taxon>
        <taxon>Rhabditida</taxon>
        <taxon>Rhabditina</taxon>
        <taxon>Rhabditomorpha</taxon>
        <taxon>Strongyloidea</taxon>
        <taxon>Heligmosomidae</taxon>
        <taxon>Nippostrongylus</taxon>
    </lineage>
</organism>
<sequence length="149" mass="16663">MNSFCLQVYVYRIQPALLRASPRSCTLYVETESNLAFRVVTCSEHVHVLRRDSRRLSYIGATLNLSLISALVLRSSGVTPAIHLNIFIGRPALGSVQSKRPYDCPVDLRLQTFRYFSVAKYAGRRTPLRPSAAYSSVHLAAEVSIAGYR</sequence>
<evidence type="ECO:0000313" key="2">
    <source>
        <dbReference type="Proteomes" id="UP000271162"/>
    </source>
</evidence>
<dbReference type="EMBL" id="UYSL01022884">
    <property type="protein sequence ID" value="VDL81297.1"/>
    <property type="molecule type" value="Genomic_DNA"/>
</dbReference>
<gene>
    <name evidence="1" type="ORF">NBR_LOCUS17640</name>
</gene>